<sequence>MKSFNIWKKIAAGILFLNIVLTSFIGQPVAAEGTEGQPAIQRMGFSSKLAIGPGSQLFDGGSLSLLADHGNRQMLSMVMQSKDGTLVVIDGGWDSDSAHLLDVIRSRGGHVSGWFITHPHSDHAGALIEILNNPDSQITIDNVYYKFTDQEWYDTHGSGRGDFVVSLRDALAGLPPEKLHGDITKGQEIQLGDIRAVVMNDPYLLDVTSVNNSSVVYKFYLNGVSILVLGDLGPEGGNLLMSEYTPADLKSDIVQMSHHGQYGVNRDVYAAINPQIALWPCPQWLWDNDNGGGVGSGDWKTLETRQWMEELGVRANYCIKDGDQVIY</sequence>
<dbReference type="Gene3D" id="3.60.15.10">
    <property type="entry name" value="Ribonuclease Z/Hydroxyacylglutathione hydrolase-like"/>
    <property type="match status" value="1"/>
</dbReference>
<accession>A0A174X9J5</accession>
<dbReference type="InterPro" id="IPR052159">
    <property type="entry name" value="Competence_DNA_uptake"/>
</dbReference>
<dbReference type="PANTHER" id="PTHR30619">
    <property type="entry name" value="DNA INTERNALIZATION/COMPETENCE PROTEIN COMEC/REC2"/>
    <property type="match status" value="1"/>
</dbReference>
<dbReference type="AlphaFoldDB" id="A0A174X9J5"/>
<dbReference type="SUPFAM" id="SSF56281">
    <property type="entry name" value="Metallo-hydrolase/oxidoreductase"/>
    <property type="match status" value="1"/>
</dbReference>
<dbReference type="InterPro" id="IPR001279">
    <property type="entry name" value="Metallo-B-lactamas"/>
</dbReference>
<dbReference type="EMBL" id="WNME01000012">
    <property type="protein sequence ID" value="MUB65016.1"/>
    <property type="molecule type" value="Genomic_DNA"/>
</dbReference>
<proteinExistence type="predicted"/>
<reference evidence="1 2" key="1">
    <citation type="submission" date="2019-09" db="EMBL/GenBank/DDBJ databases">
        <title>Draft genome sequencing of Hungatella hathewayi 123Y-2.</title>
        <authorList>
            <person name="Lv Q."/>
            <person name="Li S."/>
        </authorList>
    </citation>
    <scope>NUCLEOTIDE SEQUENCE [LARGE SCALE GENOMIC DNA]</scope>
    <source>
        <strain evidence="1 2">123Y-2</strain>
    </source>
</reference>
<dbReference type="InterPro" id="IPR036866">
    <property type="entry name" value="RibonucZ/Hydroxyglut_hydro"/>
</dbReference>
<evidence type="ECO:0000313" key="1">
    <source>
        <dbReference type="EMBL" id="MUB65016.1"/>
    </source>
</evidence>
<dbReference type="Proteomes" id="UP000434223">
    <property type="component" value="Unassembled WGS sequence"/>
</dbReference>
<gene>
    <name evidence="1" type="ORF">GNE07_18490</name>
</gene>
<organism evidence="1 2">
    <name type="scientific">Hungatella hathewayi</name>
    <dbReference type="NCBI Taxonomy" id="154046"/>
    <lineage>
        <taxon>Bacteria</taxon>
        <taxon>Bacillati</taxon>
        <taxon>Bacillota</taxon>
        <taxon>Clostridia</taxon>
        <taxon>Lachnospirales</taxon>
        <taxon>Lachnospiraceae</taxon>
        <taxon>Hungatella</taxon>
    </lineage>
</organism>
<comment type="caution">
    <text evidence="1">The sequence shown here is derived from an EMBL/GenBank/DDBJ whole genome shotgun (WGS) entry which is preliminary data.</text>
</comment>
<dbReference type="PANTHER" id="PTHR30619:SF1">
    <property type="entry name" value="RECOMBINATION PROTEIN 2"/>
    <property type="match status" value="1"/>
</dbReference>
<dbReference type="Pfam" id="PF00753">
    <property type="entry name" value="Lactamase_B"/>
    <property type="match status" value="1"/>
</dbReference>
<dbReference type="SMART" id="SM00849">
    <property type="entry name" value="Lactamase_B"/>
    <property type="match status" value="1"/>
</dbReference>
<evidence type="ECO:0000313" key="2">
    <source>
        <dbReference type="Proteomes" id="UP000434223"/>
    </source>
</evidence>
<dbReference type="RefSeq" id="WP_006771421.1">
    <property type="nucleotide sequence ID" value="NZ_CAJKZF010000039.1"/>
</dbReference>
<protein>
    <submittedName>
        <fullName evidence="1">MBL fold metallo-hydrolase</fullName>
    </submittedName>
</protein>
<dbReference type="GeneID" id="93152653"/>
<name>A0A174X9J5_9FIRM</name>
<dbReference type="OrthoDB" id="367237at2"/>